<keyword evidence="6" id="KW-0472">Membrane</keyword>
<dbReference type="Gene3D" id="2.70.170.10">
    <property type="entry name" value="Neurotransmitter-gated ion-channel ligand-binding domain"/>
    <property type="match status" value="1"/>
</dbReference>
<dbReference type="PRINTS" id="PR00254">
    <property type="entry name" value="NICOTINICR"/>
</dbReference>
<keyword evidence="12" id="KW-1185">Reference proteome</keyword>
<evidence type="ECO:0000256" key="3">
    <source>
        <dbReference type="ARBA" id="ARBA00022692"/>
    </source>
</evidence>
<dbReference type="WBParaSite" id="PSU_v2.g14026.t1">
    <property type="protein sequence ID" value="PSU_v2.g14026.t1"/>
    <property type="gene ID" value="PSU_v2.g14026"/>
</dbReference>
<dbReference type="AlphaFoldDB" id="A0A914Y8X8"/>
<keyword evidence="7" id="KW-0675">Receptor</keyword>
<evidence type="ECO:0000259" key="11">
    <source>
        <dbReference type="Pfam" id="PF02931"/>
    </source>
</evidence>
<evidence type="ECO:0000313" key="12">
    <source>
        <dbReference type="Proteomes" id="UP000887577"/>
    </source>
</evidence>
<evidence type="ECO:0000313" key="13">
    <source>
        <dbReference type="WBParaSite" id="PSU_v2.g14026.t1"/>
    </source>
</evidence>
<protein>
    <submittedName>
        <fullName evidence="13">Neurotransmitter-gated ion-channel ligand-binding domain-containing protein</fullName>
    </submittedName>
</protein>
<dbReference type="Proteomes" id="UP000887577">
    <property type="component" value="Unplaced"/>
</dbReference>
<keyword evidence="9" id="KW-0407">Ion channel</keyword>
<evidence type="ECO:0000256" key="5">
    <source>
        <dbReference type="ARBA" id="ARBA00023065"/>
    </source>
</evidence>
<dbReference type="SUPFAM" id="SSF63712">
    <property type="entry name" value="Nicotinic receptor ligand binding domain-like"/>
    <property type="match status" value="1"/>
</dbReference>
<keyword evidence="8" id="KW-1071">Ligand-gated ion channel</keyword>
<dbReference type="InterPro" id="IPR036734">
    <property type="entry name" value="Neur_chan_lig-bd_sf"/>
</dbReference>
<keyword evidence="4" id="KW-0770">Synapse</keyword>
<accession>A0A914Y8X8</accession>
<dbReference type="GO" id="GO:0004888">
    <property type="term" value="F:transmembrane signaling receptor activity"/>
    <property type="evidence" value="ECO:0007669"/>
    <property type="project" value="InterPro"/>
</dbReference>
<reference evidence="13" key="1">
    <citation type="submission" date="2022-11" db="UniProtKB">
        <authorList>
            <consortium name="WormBaseParasite"/>
        </authorList>
    </citation>
    <scope>IDENTIFICATION</scope>
</reference>
<dbReference type="InterPro" id="IPR002394">
    <property type="entry name" value="Nicotinic_acetylcholine_rcpt"/>
</dbReference>
<dbReference type="InterPro" id="IPR006201">
    <property type="entry name" value="Neur_channel"/>
</dbReference>
<dbReference type="GO" id="GO:0045211">
    <property type="term" value="C:postsynaptic membrane"/>
    <property type="evidence" value="ECO:0007669"/>
    <property type="project" value="InterPro"/>
</dbReference>
<comment type="subcellular location">
    <subcellularLocation>
        <location evidence="10">Synaptic cell membrane</location>
        <topology evidence="10">Multi-pass membrane protein</topology>
    </subcellularLocation>
</comment>
<dbReference type="InterPro" id="IPR006202">
    <property type="entry name" value="Neur_chan_lig-bd"/>
</dbReference>
<evidence type="ECO:0000256" key="1">
    <source>
        <dbReference type="ARBA" id="ARBA00022448"/>
    </source>
</evidence>
<sequence>MKLLYSTLFKDYSHELRPVANESEPLKVSMQFWLKQILKLNERDQTVLVYCWLELYWKDDFLSWNPSDFGGIDRIHVPASKLWKPDILVYNNANMNVKENELETYAARIHLTFFKELNIDFCFRF</sequence>
<keyword evidence="1" id="KW-0813">Transport</keyword>
<name>A0A914Y8X8_9BILA</name>
<evidence type="ECO:0000256" key="8">
    <source>
        <dbReference type="ARBA" id="ARBA00023286"/>
    </source>
</evidence>
<dbReference type="FunFam" id="2.70.170.10:FF:000028">
    <property type="entry name" value="AcetylCholine Receptor"/>
    <property type="match status" value="1"/>
</dbReference>
<proteinExistence type="predicted"/>
<dbReference type="GO" id="GO:0022848">
    <property type="term" value="F:acetylcholine-gated monoatomic cation-selective channel activity"/>
    <property type="evidence" value="ECO:0007669"/>
    <property type="project" value="InterPro"/>
</dbReference>
<feature type="domain" description="Neurotransmitter-gated ion-channel ligand-binding" evidence="11">
    <location>
        <begin position="4"/>
        <end position="104"/>
    </location>
</feature>
<evidence type="ECO:0000256" key="10">
    <source>
        <dbReference type="ARBA" id="ARBA00034099"/>
    </source>
</evidence>
<evidence type="ECO:0000256" key="2">
    <source>
        <dbReference type="ARBA" id="ARBA00022475"/>
    </source>
</evidence>
<organism evidence="12 13">
    <name type="scientific">Panagrolaimus superbus</name>
    <dbReference type="NCBI Taxonomy" id="310955"/>
    <lineage>
        <taxon>Eukaryota</taxon>
        <taxon>Metazoa</taxon>
        <taxon>Ecdysozoa</taxon>
        <taxon>Nematoda</taxon>
        <taxon>Chromadorea</taxon>
        <taxon>Rhabditida</taxon>
        <taxon>Tylenchina</taxon>
        <taxon>Panagrolaimomorpha</taxon>
        <taxon>Panagrolaimoidea</taxon>
        <taxon>Panagrolaimidae</taxon>
        <taxon>Panagrolaimus</taxon>
    </lineage>
</organism>
<keyword evidence="3" id="KW-0812">Transmembrane</keyword>
<keyword evidence="2" id="KW-1003">Cell membrane</keyword>
<keyword evidence="5" id="KW-0406">Ion transport</keyword>
<dbReference type="PANTHER" id="PTHR18945">
    <property type="entry name" value="NEUROTRANSMITTER GATED ION CHANNEL"/>
    <property type="match status" value="1"/>
</dbReference>
<evidence type="ECO:0000256" key="6">
    <source>
        <dbReference type="ARBA" id="ARBA00023136"/>
    </source>
</evidence>
<evidence type="ECO:0000256" key="7">
    <source>
        <dbReference type="ARBA" id="ARBA00023170"/>
    </source>
</evidence>
<evidence type="ECO:0000256" key="9">
    <source>
        <dbReference type="ARBA" id="ARBA00023303"/>
    </source>
</evidence>
<dbReference type="Pfam" id="PF02931">
    <property type="entry name" value="Neur_chan_LBD"/>
    <property type="match status" value="1"/>
</dbReference>
<evidence type="ECO:0000256" key="4">
    <source>
        <dbReference type="ARBA" id="ARBA00023018"/>
    </source>
</evidence>